<dbReference type="InterPro" id="IPR001633">
    <property type="entry name" value="EAL_dom"/>
</dbReference>
<dbReference type="Gene3D" id="3.30.450.20">
    <property type="entry name" value="PAS domain"/>
    <property type="match status" value="1"/>
</dbReference>
<dbReference type="AlphaFoldDB" id="F2F0U2"/>
<dbReference type="PROSITE" id="PS50887">
    <property type="entry name" value="GGDEF"/>
    <property type="match status" value="1"/>
</dbReference>
<dbReference type="SUPFAM" id="SSF141868">
    <property type="entry name" value="EAL domain-like"/>
    <property type="match status" value="1"/>
</dbReference>
<dbReference type="InterPro" id="IPR035919">
    <property type="entry name" value="EAL_sf"/>
</dbReference>
<protein>
    <submittedName>
        <fullName evidence="4">Predicted signal transduction protein containing a membrane domain, an EAL and a GGDEF domain</fullName>
    </submittedName>
</protein>
<dbReference type="InterPro" id="IPR035965">
    <property type="entry name" value="PAS-like_dom_sf"/>
</dbReference>
<reference evidence="4 5" key="2">
    <citation type="journal article" date="2012" name="J. Biosci. Bioeng.">
        <title>Complete genome sequence and characterization of the N-acylhomoserine lactone-degrading gene of the potato leaf-associated Solibacillus silvestris.</title>
        <authorList>
            <person name="Morohoshi T."/>
            <person name="Tominaga Y."/>
            <person name="Someya N."/>
            <person name="Ikeda T."/>
        </authorList>
    </citation>
    <scope>NUCLEOTIDE SEQUENCE [LARGE SCALE GENOMIC DNA]</scope>
    <source>
        <strain evidence="4 5">StLB046</strain>
    </source>
</reference>
<dbReference type="KEGG" id="siv:SSIL_1913"/>
<dbReference type="InterPro" id="IPR052155">
    <property type="entry name" value="Biofilm_reg_signaling"/>
</dbReference>
<dbReference type="Pfam" id="PF00563">
    <property type="entry name" value="EAL"/>
    <property type="match status" value="1"/>
</dbReference>
<dbReference type="Gene3D" id="3.20.20.450">
    <property type="entry name" value="EAL domain"/>
    <property type="match status" value="1"/>
</dbReference>
<feature type="transmembrane region" description="Helical" evidence="1">
    <location>
        <begin position="30"/>
        <end position="47"/>
    </location>
</feature>
<dbReference type="InterPro" id="IPR043128">
    <property type="entry name" value="Rev_trsase/Diguanyl_cyclase"/>
</dbReference>
<gene>
    <name evidence="4" type="ordered locus">SSIL_1913</name>
</gene>
<sequence length="608" mass="69750">MKYTWRLALTAILIISNFFIFSNLELSQNITLSIIVFGANVIGWMLGNHLDKYVSSKKELGTTLVDYTFALDFVTLGIGITNEKGEFEFVNKAHQDLYGYNLKEFLTKSWKDCYSPEMAEHLNNQAITQLRIYGKWKGKAKGIRKDGSIFPQELLISNIEGSKKMICVVRDITEQQQYLNYIEHIAEHNDLTKLPNRRKLLSDFDKTKKESVDTSILFIDLDRFKIVNDTLGHNYGDKLLISVAERLISIQNEYIKIYHLGGDEFIVIVQNVEYDYTEFIAIEIINILKKPYLIFEKEVSITCSIGICSKSEHGYNYEKLIELADIAMYHAKMEGKNTYKFFNEDIRKQLERNLLIENELRRAISNGEFFINYQPKCNLADSSLIGLEALVRWNNPLLGIVSPAEFIPIAEETGLINDIGNWVINAVLYQLHQWQSSGYPLAKISVNVSQRQFKENELVDYIEKCLTTYNIEPQYFEIEITESLIADFDLIIPQLTSLKNMGVGISIDDFGTGYSSLNFINLLPVDTLKIDQSFIRGLLSNRKNNLLVKTIIDIGNNLQLKVVAEGIETEEQLKELINLNCHFGQGYLFSKPLAADKIESILFKKLML</sequence>
<keyword evidence="1" id="KW-0472">Membrane</keyword>
<feature type="transmembrane region" description="Helical" evidence="1">
    <location>
        <begin position="7"/>
        <end position="24"/>
    </location>
</feature>
<dbReference type="PANTHER" id="PTHR44757:SF2">
    <property type="entry name" value="BIOFILM ARCHITECTURE MAINTENANCE PROTEIN MBAA"/>
    <property type="match status" value="1"/>
</dbReference>
<dbReference type="Gene3D" id="3.30.70.270">
    <property type="match status" value="1"/>
</dbReference>
<dbReference type="RefSeq" id="WP_014823665.1">
    <property type="nucleotide sequence ID" value="NC_018065.1"/>
</dbReference>
<dbReference type="NCBIfam" id="TIGR00229">
    <property type="entry name" value="sensory_box"/>
    <property type="match status" value="1"/>
</dbReference>
<dbReference type="PROSITE" id="PS50883">
    <property type="entry name" value="EAL"/>
    <property type="match status" value="1"/>
</dbReference>
<dbReference type="SUPFAM" id="SSF55073">
    <property type="entry name" value="Nucleotide cyclase"/>
    <property type="match status" value="1"/>
</dbReference>
<keyword evidence="1" id="KW-1133">Transmembrane helix</keyword>
<dbReference type="Pfam" id="PF00990">
    <property type="entry name" value="GGDEF"/>
    <property type="match status" value="1"/>
</dbReference>
<evidence type="ECO:0000256" key="1">
    <source>
        <dbReference type="SAM" id="Phobius"/>
    </source>
</evidence>
<dbReference type="SUPFAM" id="SSF55785">
    <property type="entry name" value="PYP-like sensor domain (PAS domain)"/>
    <property type="match status" value="1"/>
</dbReference>
<dbReference type="InterPro" id="IPR000160">
    <property type="entry name" value="GGDEF_dom"/>
</dbReference>
<name>F2F0U2_SOLSS</name>
<dbReference type="EMBL" id="AP012157">
    <property type="protein sequence ID" value="BAK16336.1"/>
    <property type="molecule type" value="Genomic_DNA"/>
</dbReference>
<dbReference type="eggNOG" id="COG5001">
    <property type="taxonomic scope" value="Bacteria"/>
</dbReference>
<feature type="domain" description="EAL" evidence="2">
    <location>
        <begin position="353"/>
        <end position="606"/>
    </location>
</feature>
<dbReference type="Proteomes" id="UP000006691">
    <property type="component" value="Chromosome"/>
</dbReference>
<dbReference type="SMART" id="SM00267">
    <property type="entry name" value="GGDEF"/>
    <property type="match status" value="1"/>
</dbReference>
<dbReference type="CDD" id="cd01948">
    <property type="entry name" value="EAL"/>
    <property type="match status" value="1"/>
</dbReference>
<dbReference type="STRING" id="1002809.SSIL_1913"/>
<evidence type="ECO:0000313" key="4">
    <source>
        <dbReference type="EMBL" id="BAK16336.1"/>
    </source>
</evidence>
<evidence type="ECO:0000259" key="3">
    <source>
        <dbReference type="PROSITE" id="PS50887"/>
    </source>
</evidence>
<dbReference type="PANTHER" id="PTHR44757">
    <property type="entry name" value="DIGUANYLATE CYCLASE DGCP"/>
    <property type="match status" value="1"/>
</dbReference>
<feature type="domain" description="GGDEF" evidence="3">
    <location>
        <begin position="212"/>
        <end position="344"/>
    </location>
</feature>
<dbReference type="CDD" id="cd01949">
    <property type="entry name" value="GGDEF"/>
    <property type="match status" value="1"/>
</dbReference>
<keyword evidence="1" id="KW-0812">Transmembrane</keyword>
<dbReference type="HOGENOM" id="CLU_000445_70_20_9"/>
<dbReference type="PATRIC" id="fig|1002809.3.peg.1933"/>
<keyword evidence="5" id="KW-1185">Reference proteome</keyword>
<dbReference type="CDD" id="cd00130">
    <property type="entry name" value="PAS"/>
    <property type="match status" value="1"/>
</dbReference>
<dbReference type="NCBIfam" id="TIGR00254">
    <property type="entry name" value="GGDEF"/>
    <property type="match status" value="1"/>
</dbReference>
<evidence type="ECO:0000313" key="5">
    <source>
        <dbReference type="Proteomes" id="UP000006691"/>
    </source>
</evidence>
<reference evidence="5" key="1">
    <citation type="submission" date="2011-04" db="EMBL/GenBank/DDBJ databases">
        <title>Genome sequence of Solibacillus silvestris StLB046.</title>
        <authorList>
            <person name="Morohoshi T."/>
            <person name="Someya N."/>
            <person name="Ikeda T."/>
        </authorList>
    </citation>
    <scope>NUCLEOTIDE SEQUENCE [LARGE SCALE GENOMIC DNA]</scope>
    <source>
        <strain evidence="5">StLB046</strain>
    </source>
</reference>
<dbReference type="InterPro" id="IPR029787">
    <property type="entry name" value="Nucleotide_cyclase"/>
</dbReference>
<dbReference type="Pfam" id="PF13426">
    <property type="entry name" value="PAS_9"/>
    <property type="match status" value="1"/>
</dbReference>
<dbReference type="InterPro" id="IPR000014">
    <property type="entry name" value="PAS"/>
</dbReference>
<evidence type="ECO:0000259" key="2">
    <source>
        <dbReference type="PROSITE" id="PS50883"/>
    </source>
</evidence>
<dbReference type="SMART" id="SM00052">
    <property type="entry name" value="EAL"/>
    <property type="match status" value="1"/>
</dbReference>
<accession>F2F0U2</accession>
<proteinExistence type="predicted"/>
<organism evidence="4 5">
    <name type="scientific">Solibacillus silvestris (strain StLB046)</name>
    <name type="common">Bacillus silvestris</name>
    <dbReference type="NCBI Taxonomy" id="1002809"/>
    <lineage>
        <taxon>Bacteria</taxon>
        <taxon>Bacillati</taxon>
        <taxon>Bacillota</taxon>
        <taxon>Bacilli</taxon>
        <taxon>Bacillales</taxon>
        <taxon>Caryophanaceae</taxon>
        <taxon>Solibacillus</taxon>
    </lineage>
</organism>